<accession>A0AAF0D6Q8</accession>
<dbReference type="RefSeq" id="YP_011108626.1">
    <property type="nucleotide sequence ID" value="NC_091965.1"/>
</dbReference>
<name>A0AAF0D6Q8_9CAUD</name>
<organism evidence="1 2">
    <name type="scientific">Caudoviricetes sp. 'Rudgehvirus jaberico'</name>
    <dbReference type="NCBI Taxonomy" id="3028515"/>
    <lineage>
        <taxon>Viruses</taxon>
        <taxon>Duplodnaviria</taxon>
        <taxon>Heunggongvirae</taxon>
        <taxon>Uroviricota</taxon>
        <taxon>Caudoviricetes</taxon>
        <taxon>Crassvirales</taxon>
        <taxon>Intestiviridae</taxon>
        <taxon>Crudevirinae</taxon>
    </lineage>
</organism>
<reference evidence="1" key="1">
    <citation type="submission" date="2023-01" db="EMBL/GenBank/DDBJ databases">
        <title>New crAssphage isolates infecting Bacteroides cellulosilyticus.</title>
        <authorList>
            <person name="Papudeshi B."/>
            <person name="Vega A.A."/>
            <person name="Souza C."/>
            <person name="Giles S.K."/>
            <person name="Mallawaarachchi V."/>
            <person name="Roach M.J."/>
            <person name="An M."/>
            <person name="Jacobson N."/>
            <person name="McNair K."/>
            <person name="Mora M.F."/>
            <person name="Pastrana K."/>
            <person name="Leigh C."/>
            <person name="Cram C."/>
            <person name="Plewa W.S."/>
            <person name="Grigson S.R."/>
            <person name="Bouras G.S."/>
            <person name="Decewicz P."/>
            <person name="Luque A."/>
            <person name="Droit L."/>
            <person name="Handley S."/>
            <person name="Segall A.M."/>
            <person name="Dinsdale E.A."/>
            <person name="Edwards R.A."/>
        </authorList>
    </citation>
    <scope>NUCLEOTIDE SEQUENCE</scope>
    <source>
        <strain evidence="1">Bc11</strain>
    </source>
</reference>
<proteinExistence type="predicted"/>
<sequence>MKPVQQLNLNKHPVDVPNGSLLYAKNIRVSDDGKRLINEEGVSITNMNYSNQIVGVIPTYKDLIIFTSENEIFINDILVESDWTWEGGDVFGTWTQNVEGDYIVAISERDFYPDTKKVPLKIINISQNTKDGNQTKYTVSPNIPFYSLKFIEYVEGDYIPNGTYYFYIRYEISNNNYTKWFPCSAPIFAYNTDTKNILSYTSSSPMLKAEDGTLNQLLSSNIINTTGVINIGDEVNNNLNFRFNVEKFNNSDYANFQLGFIVNDGTDTKAYLWEKFDSSIGEIIFNGANASEITLEEIQENTFNLYNVKTMDNYNNRLYIANYEEDSTILDYDSSNIRLDVEIEELNVGIDAESNPDVSYQTLFKFIAYHGSIVLPPEFRSATVPVYKRTTNLGEKELVLFKEAWNGAIASGNLEGISLNDNSILHVYHSYTDIYVEAKNLYITTLGSYTGGSGEDFRAVLKEGNTYTVLEGTMQPYINVNGDDLKTGYSIRGYNMTPPQEVVNNNSNSNSYNFSKRLENSTLSPGEVYSFFIHFVKEDGSVSKGFRIKSETSNVVIPNIEIQATYQDGDKATLSFECVYDGSRTMADLKTIIDNILTSLIGHGVVPTNPIVSATWINYKWETYKDILNNYPYYKVYQVFGDLSNKDKNGEYTVTDLTAFQDDDYSYETLMKPIQFTKRGCNYYSNTNKDELFVIPYYSAYTNTVNKIYRYIPYFSNITIPDGYVGFFISTEKYEHRKSLTGIATLEDFSGQEVPDQSAFTKGLRVISNNLYSDSSSINGNILRIENKITYKTLVDYKTAVSYNRFVESIDSSTPALRPYYNTFIIENKEVVDGDNSSDNNTGRERAIIVNKGVDLSDYPTIDANSFLTVSFISFNDNLYSAKFKSLYRIGNIKYKTEATTYDYSISDGISLGNFLSLARSIVINQHGISIQTTGELIPSDGAYNYYYKWVKKSNVDSEYTSVPGSPYNIIEYFAYSDTLYELINIKDSIEEIKIPFDIRNLVALTDVAGTSQISVILPSPRDIQNLFESKSNYNIFDGNKAYDNFTGEEINIEVYDKFIRRSNVQQDESREIAWRRFQPDAYKQITENKGKITNIVGVGLYLLVHCEYSLYMFNRDASLQTNNKDVQLFIPDAFDVEYQEVFTSAHGYGGLQDYTSWTLDDFGYIFYDATRYQIFRFDNKSLDILNTDIEEFIRKYKFTKCDFGNDFQRKRILLGLSASEGYAMLSYSLLTNTYISTHDYYYKRAYNTAKDIFLFTNNSFYSFTIDKGFIDIDIEKVGLNPIFPAEFDEYHGTFTSSINMVFNISPDIIKILAYIEYLFNRSYNRSYPIAPPNNVEAQFNRSYSGDYITINSEACTSGRLDISLPDKDLGVIANNQYMNYTKPRWNVGKWNFNYFRNTRPNANSYIYGKYFVLDFVFRNYNGENIEIEDISVNVKKI</sequence>
<dbReference type="EMBL" id="OQ198719">
    <property type="protein sequence ID" value="WEU69864.1"/>
    <property type="molecule type" value="Genomic_DNA"/>
</dbReference>
<protein>
    <submittedName>
        <fullName evidence="1">Stabilization protein</fullName>
    </submittedName>
</protein>
<evidence type="ECO:0000313" key="1">
    <source>
        <dbReference type="EMBL" id="WEU69864.1"/>
    </source>
</evidence>
<dbReference type="Proteomes" id="UP001269161">
    <property type="component" value="Segment"/>
</dbReference>
<evidence type="ECO:0000313" key="2">
    <source>
        <dbReference type="Proteomes" id="UP001269161"/>
    </source>
</evidence>
<keyword evidence="2" id="KW-1185">Reference proteome</keyword>